<evidence type="ECO:0000256" key="1">
    <source>
        <dbReference type="SAM" id="Coils"/>
    </source>
</evidence>
<gene>
    <name evidence="3" type="ORF">POM88_035880</name>
</gene>
<evidence type="ECO:0000256" key="2">
    <source>
        <dbReference type="SAM" id="MobiDB-lite"/>
    </source>
</evidence>
<comment type="caution">
    <text evidence="3">The sequence shown here is derived from an EMBL/GenBank/DDBJ whole genome shotgun (WGS) entry which is preliminary data.</text>
</comment>
<dbReference type="AlphaFoldDB" id="A0AAD8HN66"/>
<name>A0AAD8HN66_9APIA</name>
<protein>
    <submittedName>
        <fullName evidence="3">Uncharacterized protein</fullName>
    </submittedName>
</protein>
<feature type="region of interest" description="Disordered" evidence="2">
    <location>
        <begin position="173"/>
        <end position="230"/>
    </location>
</feature>
<feature type="compositionally biased region" description="Acidic residues" evidence="2">
    <location>
        <begin position="71"/>
        <end position="89"/>
    </location>
</feature>
<reference evidence="3" key="2">
    <citation type="submission" date="2023-05" db="EMBL/GenBank/DDBJ databases">
        <authorList>
            <person name="Schelkunov M.I."/>
        </authorList>
    </citation>
    <scope>NUCLEOTIDE SEQUENCE</scope>
    <source>
        <strain evidence="3">Hsosn_3</strain>
        <tissue evidence="3">Leaf</tissue>
    </source>
</reference>
<keyword evidence="4" id="KW-1185">Reference proteome</keyword>
<evidence type="ECO:0000313" key="4">
    <source>
        <dbReference type="Proteomes" id="UP001237642"/>
    </source>
</evidence>
<dbReference type="EMBL" id="JAUIZM010000008">
    <property type="protein sequence ID" value="KAK1369788.1"/>
    <property type="molecule type" value="Genomic_DNA"/>
</dbReference>
<feature type="region of interest" description="Disordered" evidence="2">
    <location>
        <begin position="57"/>
        <end position="89"/>
    </location>
</feature>
<sequence length="386" mass="43182">METMSTIPLLTMTQTYGDVIGSHGVRVNDLCNDDETMFRPHSLTTSLGDAYHDLRANPGSHRLKGGADNEINSDDDDYEEPDFADGDLDEVSREINVTDYDYAPEASPNPYHPTPQPELEGVIYVGGPPPNEDESSSSARPGSPRELACMSHKTVIAPFLNDYEEMNDITPPTKITSKLVPSNTPLLPKSSGTVADPSSKKRTEVEGSLAEDRTAKKQRSTKDNVIPPPTSSIVEQMCAKLGMQNATGVEIADWCNSEMESNNVAISKCLTEAWVRLNKENRITEVHASTHEEDLRKIEDRHKKELEKLQRDLKEAKSMIMDLEKAQGEANKLKEELIKNHEKEITELNTKAEVAAYDRFELEKEFVAQGKMRFRKLILPNLSRIK</sequence>
<feature type="region of interest" description="Disordered" evidence="2">
    <location>
        <begin position="101"/>
        <end position="145"/>
    </location>
</feature>
<feature type="compositionally biased region" description="Basic and acidic residues" evidence="2">
    <location>
        <begin position="198"/>
        <end position="215"/>
    </location>
</feature>
<keyword evidence="1" id="KW-0175">Coiled coil</keyword>
<feature type="compositionally biased region" description="Polar residues" evidence="2">
    <location>
        <begin position="173"/>
        <end position="193"/>
    </location>
</feature>
<organism evidence="3 4">
    <name type="scientific">Heracleum sosnowskyi</name>
    <dbReference type="NCBI Taxonomy" id="360622"/>
    <lineage>
        <taxon>Eukaryota</taxon>
        <taxon>Viridiplantae</taxon>
        <taxon>Streptophyta</taxon>
        <taxon>Embryophyta</taxon>
        <taxon>Tracheophyta</taxon>
        <taxon>Spermatophyta</taxon>
        <taxon>Magnoliopsida</taxon>
        <taxon>eudicotyledons</taxon>
        <taxon>Gunneridae</taxon>
        <taxon>Pentapetalae</taxon>
        <taxon>asterids</taxon>
        <taxon>campanulids</taxon>
        <taxon>Apiales</taxon>
        <taxon>Apiaceae</taxon>
        <taxon>Apioideae</taxon>
        <taxon>apioid superclade</taxon>
        <taxon>Tordylieae</taxon>
        <taxon>Tordyliinae</taxon>
        <taxon>Heracleum</taxon>
    </lineage>
</organism>
<evidence type="ECO:0000313" key="3">
    <source>
        <dbReference type="EMBL" id="KAK1369788.1"/>
    </source>
</evidence>
<proteinExistence type="predicted"/>
<accession>A0AAD8HN66</accession>
<dbReference type="Proteomes" id="UP001237642">
    <property type="component" value="Unassembled WGS sequence"/>
</dbReference>
<feature type="coiled-coil region" evidence="1">
    <location>
        <begin position="288"/>
        <end position="351"/>
    </location>
</feature>
<reference evidence="3" key="1">
    <citation type="submission" date="2023-02" db="EMBL/GenBank/DDBJ databases">
        <title>Genome of toxic invasive species Heracleum sosnowskyi carries increased number of genes despite the absence of recent whole-genome duplications.</title>
        <authorList>
            <person name="Schelkunov M."/>
            <person name="Shtratnikova V."/>
            <person name="Makarenko M."/>
            <person name="Klepikova A."/>
            <person name="Omelchenko D."/>
            <person name="Novikova G."/>
            <person name="Obukhova E."/>
            <person name="Bogdanov V."/>
            <person name="Penin A."/>
            <person name="Logacheva M."/>
        </authorList>
    </citation>
    <scope>NUCLEOTIDE SEQUENCE</scope>
    <source>
        <strain evidence="3">Hsosn_3</strain>
        <tissue evidence="3">Leaf</tissue>
    </source>
</reference>